<dbReference type="Proteomes" id="UP000321230">
    <property type="component" value="Unassembled WGS sequence"/>
</dbReference>
<dbReference type="PANTHER" id="PTHR33371:SF4">
    <property type="entry name" value="INTERMEMBRANE PHOSPHOLIPID TRANSPORT SYSTEM BINDING PROTEIN MLAD"/>
    <property type="match status" value="1"/>
</dbReference>
<organism evidence="3 4">
    <name type="scientific">Gluconobacter wancherniae NBRC 103581</name>
    <dbReference type="NCBI Taxonomy" id="656744"/>
    <lineage>
        <taxon>Bacteria</taxon>
        <taxon>Pseudomonadati</taxon>
        <taxon>Pseudomonadota</taxon>
        <taxon>Alphaproteobacteria</taxon>
        <taxon>Acetobacterales</taxon>
        <taxon>Acetobacteraceae</taxon>
        <taxon>Gluconobacter</taxon>
    </lineage>
</organism>
<evidence type="ECO:0000256" key="1">
    <source>
        <dbReference type="SAM" id="Phobius"/>
    </source>
</evidence>
<proteinExistence type="predicted"/>
<keyword evidence="1" id="KW-0812">Transmembrane</keyword>
<feature type="transmembrane region" description="Helical" evidence="1">
    <location>
        <begin position="22"/>
        <end position="44"/>
    </location>
</feature>
<protein>
    <recommendedName>
        <fullName evidence="2">Mce/MlaD domain-containing protein</fullName>
    </recommendedName>
</protein>
<keyword evidence="1" id="KW-1133">Transmembrane helix</keyword>
<dbReference type="InterPro" id="IPR003399">
    <property type="entry name" value="Mce/MlaD"/>
</dbReference>
<dbReference type="AlphaFoldDB" id="A0A511AXF9"/>
<gene>
    <name evidence="3" type="ORF">GWA01_06600</name>
</gene>
<sequence length="317" mass="34304">MFRMRQTDAAKPLFRNRYADEWVGIVVLIALVLFVGAIIEAGFLKKWLTPEAKIHFVLPQSGVAGLAIGDDIEVMGVHAGEIRHLDLNAEGRMYAEGSIEPQFKPFVRTDSTAIIRHRFVVAGASYIELGRGRAETLDWKYAVLNASVEPNPADVITQTVTDLRKQLVPAMQNVTAITGQVNAMVTDMRAGKGTVGALLTKDDVIRQANQALETLNATIARIQPIEQQLSGAMTKADGALDNARSATATLRKTMPQVQQTVIHANTATAQLPALITQAEASASSLRQLTDQLKGLWLLGGGGAQKPERRLPAQAVRP</sequence>
<evidence type="ECO:0000313" key="4">
    <source>
        <dbReference type="Proteomes" id="UP000321230"/>
    </source>
</evidence>
<dbReference type="Pfam" id="PF02470">
    <property type="entry name" value="MlaD"/>
    <property type="match status" value="1"/>
</dbReference>
<dbReference type="OrthoDB" id="7278828at2"/>
<dbReference type="InterPro" id="IPR052336">
    <property type="entry name" value="MlaD_Phospholipid_Transporter"/>
</dbReference>
<accession>A0A511AXF9</accession>
<reference evidence="3 4" key="1">
    <citation type="submission" date="2019-07" db="EMBL/GenBank/DDBJ databases">
        <title>Whole genome shotgun sequence of Gluconobacter wancherniae NBRC 103581.</title>
        <authorList>
            <person name="Hosoyama A."/>
            <person name="Uohara A."/>
            <person name="Ohji S."/>
            <person name="Ichikawa N."/>
        </authorList>
    </citation>
    <scope>NUCLEOTIDE SEQUENCE [LARGE SCALE GENOMIC DNA]</scope>
    <source>
        <strain evidence="3 4">NBRC 103581</strain>
    </source>
</reference>
<keyword evidence="4" id="KW-1185">Reference proteome</keyword>
<dbReference type="EMBL" id="BJUZ01000001">
    <property type="protein sequence ID" value="GEK92890.1"/>
    <property type="molecule type" value="Genomic_DNA"/>
</dbReference>
<dbReference type="PANTHER" id="PTHR33371">
    <property type="entry name" value="INTERMEMBRANE PHOSPHOLIPID TRANSPORT SYSTEM BINDING PROTEIN MLAD-RELATED"/>
    <property type="match status" value="1"/>
</dbReference>
<evidence type="ECO:0000259" key="2">
    <source>
        <dbReference type="Pfam" id="PF02470"/>
    </source>
</evidence>
<dbReference type="Gene3D" id="1.10.287.950">
    <property type="entry name" value="Methyl-accepting chemotaxis protein"/>
    <property type="match status" value="1"/>
</dbReference>
<name>A0A511AXF9_9PROT</name>
<keyword evidence="1" id="KW-0472">Membrane</keyword>
<comment type="caution">
    <text evidence="3">The sequence shown here is derived from an EMBL/GenBank/DDBJ whole genome shotgun (WGS) entry which is preliminary data.</text>
</comment>
<evidence type="ECO:0000313" key="3">
    <source>
        <dbReference type="EMBL" id="GEK92890.1"/>
    </source>
</evidence>
<dbReference type="RefSeq" id="WP_146793974.1">
    <property type="nucleotide sequence ID" value="NZ_BARC01000004.1"/>
</dbReference>
<feature type="domain" description="Mce/MlaD" evidence="2">
    <location>
        <begin position="63"/>
        <end position="129"/>
    </location>
</feature>